<organism evidence="6 7">
    <name type="scientific">Hominibacterium faecale</name>
    <dbReference type="NCBI Taxonomy" id="2839743"/>
    <lineage>
        <taxon>Bacteria</taxon>
        <taxon>Bacillati</taxon>
        <taxon>Bacillota</taxon>
        <taxon>Clostridia</taxon>
        <taxon>Peptostreptococcales</taxon>
        <taxon>Anaerovoracaceae</taxon>
        <taxon>Hominibacterium</taxon>
    </lineage>
</organism>
<reference evidence="6" key="1">
    <citation type="submission" date="2022-09" db="EMBL/GenBank/DDBJ databases">
        <title>Culturomic study of gut microbiota in children with autism spectrum disorder.</title>
        <authorList>
            <person name="Efimov B.A."/>
            <person name="Chaplin A.V."/>
            <person name="Sokolova S.R."/>
            <person name="Pikina A.P."/>
            <person name="Korzhanova M."/>
            <person name="Belova V."/>
            <person name="Korostin D."/>
        </authorList>
    </citation>
    <scope>NUCLEOTIDE SEQUENCE</scope>
    <source>
        <strain evidence="6">ASD5510</strain>
    </source>
</reference>
<dbReference type="GO" id="GO:0009231">
    <property type="term" value="P:riboflavin biosynthetic process"/>
    <property type="evidence" value="ECO:0007669"/>
    <property type="project" value="TreeGrafter"/>
</dbReference>
<comment type="caution">
    <text evidence="6">The sequence shown here is derived from an EMBL/GenBank/DDBJ whole genome shotgun (WGS) entry which is preliminary data.</text>
</comment>
<proteinExistence type="inferred from homology"/>
<protein>
    <submittedName>
        <fullName evidence="6">Creatininase family protein</fullName>
    </submittedName>
</protein>
<evidence type="ECO:0000256" key="4">
    <source>
        <dbReference type="ARBA" id="ARBA00022833"/>
    </source>
</evidence>
<dbReference type="GO" id="GO:0016811">
    <property type="term" value="F:hydrolase activity, acting on carbon-nitrogen (but not peptide) bonds, in linear amides"/>
    <property type="evidence" value="ECO:0007669"/>
    <property type="project" value="TreeGrafter"/>
</dbReference>
<name>A0A9J6QW55_9FIRM</name>
<keyword evidence="7" id="KW-1185">Reference proteome</keyword>
<keyword evidence="2" id="KW-0479">Metal-binding</keyword>
<comment type="cofactor">
    <cofactor evidence="1">
        <name>Zn(2+)</name>
        <dbReference type="ChEBI" id="CHEBI:29105"/>
    </cofactor>
</comment>
<dbReference type="EMBL" id="JAOSHN010000004">
    <property type="protein sequence ID" value="MCU7378846.1"/>
    <property type="molecule type" value="Genomic_DNA"/>
</dbReference>
<sequence>MDKHLIAEMTLEEFGRFIKESDTAIFPVGATEAYGHHLPMGSDWLVTYEVAKRAAQKAGCFVAPPISYGFSEDLMCYTGTLSVSTMSILAMYRDVLESLHRQGMKKVLFLCGHVGNLGAIDQAASDAMRDYGMECAHIDWWRFIYHINEELMDSKFPLGHAAEAGTSILKYLFPQLVNEEKMIRNEKEEKEEIPDLYVYEYFDKETETSVLGDPFCGSEEKGKVMIENAVNVISGFIDQWQADDRK</sequence>
<evidence type="ECO:0000256" key="5">
    <source>
        <dbReference type="ARBA" id="ARBA00024029"/>
    </source>
</evidence>
<evidence type="ECO:0000256" key="2">
    <source>
        <dbReference type="ARBA" id="ARBA00022723"/>
    </source>
</evidence>
<dbReference type="SUPFAM" id="SSF102215">
    <property type="entry name" value="Creatininase"/>
    <property type="match status" value="1"/>
</dbReference>
<accession>A0A9J6QW55</accession>
<dbReference type="PANTHER" id="PTHR35005:SF1">
    <property type="entry name" value="2-AMINO-5-FORMYLAMINO-6-RIBOSYLAMINOPYRIMIDIN-4(3H)-ONE 5'-MONOPHOSPHATE DEFORMYLASE"/>
    <property type="match status" value="1"/>
</dbReference>
<dbReference type="PANTHER" id="PTHR35005">
    <property type="entry name" value="3-DEHYDRO-SCYLLO-INOSOSE HYDROLASE"/>
    <property type="match status" value="1"/>
</dbReference>
<dbReference type="AlphaFoldDB" id="A0A9J6QW55"/>
<keyword evidence="4" id="KW-0862">Zinc</keyword>
<evidence type="ECO:0000313" key="6">
    <source>
        <dbReference type="EMBL" id="MCU7378846.1"/>
    </source>
</evidence>
<dbReference type="InterPro" id="IPR003785">
    <property type="entry name" value="Creatininase/forma_Hydrolase"/>
</dbReference>
<comment type="similarity">
    <text evidence="5">Belongs to the creatininase superfamily.</text>
</comment>
<dbReference type="Gene3D" id="3.40.50.10310">
    <property type="entry name" value="Creatininase"/>
    <property type="match status" value="1"/>
</dbReference>
<evidence type="ECO:0000256" key="3">
    <source>
        <dbReference type="ARBA" id="ARBA00022801"/>
    </source>
</evidence>
<dbReference type="GO" id="GO:0046872">
    <property type="term" value="F:metal ion binding"/>
    <property type="evidence" value="ECO:0007669"/>
    <property type="project" value="UniProtKB-KW"/>
</dbReference>
<dbReference type="RefSeq" id="WP_253021170.1">
    <property type="nucleotide sequence ID" value="NZ_JAOSHN010000004.1"/>
</dbReference>
<keyword evidence="3" id="KW-0378">Hydrolase</keyword>
<evidence type="ECO:0000256" key="1">
    <source>
        <dbReference type="ARBA" id="ARBA00001947"/>
    </source>
</evidence>
<dbReference type="Proteomes" id="UP001065549">
    <property type="component" value="Unassembled WGS sequence"/>
</dbReference>
<gene>
    <name evidence="6" type="ORF">OBO34_10820</name>
</gene>
<dbReference type="InterPro" id="IPR024087">
    <property type="entry name" value="Creatininase-like_sf"/>
</dbReference>
<dbReference type="Pfam" id="PF02633">
    <property type="entry name" value="Creatininase"/>
    <property type="match status" value="1"/>
</dbReference>
<evidence type="ECO:0000313" key="7">
    <source>
        <dbReference type="Proteomes" id="UP001065549"/>
    </source>
</evidence>